<organism evidence="1 2">
    <name type="scientific">Racocetra persica</name>
    <dbReference type="NCBI Taxonomy" id="160502"/>
    <lineage>
        <taxon>Eukaryota</taxon>
        <taxon>Fungi</taxon>
        <taxon>Fungi incertae sedis</taxon>
        <taxon>Mucoromycota</taxon>
        <taxon>Glomeromycotina</taxon>
        <taxon>Glomeromycetes</taxon>
        <taxon>Diversisporales</taxon>
        <taxon>Gigasporaceae</taxon>
        <taxon>Racocetra</taxon>
    </lineage>
</organism>
<reference evidence="1" key="1">
    <citation type="submission" date="2021-06" db="EMBL/GenBank/DDBJ databases">
        <authorList>
            <person name="Kallberg Y."/>
            <person name="Tangrot J."/>
            <person name="Rosling A."/>
        </authorList>
    </citation>
    <scope>NUCLEOTIDE SEQUENCE</scope>
    <source>
        <strain evidence="1">MA461A</strain>
    </source>
</reference>
<proteinExistence type="predicted"/>
<gene>
    <name evidence="1" type="ORF">RPERSI_LOCUS32667</name>
</gene>
<protein>
    <submittedName>
        <fullName evidence="1">10368_t:CDS:1</fullName>
    </submittedName>
</protein>
<evidence type="ECO:0000313" key="2">
    <source>
        <dbReference type="Proteomes" id="UP000789920"/>
    </source>
</evidence>
<sequence length="52" mass="6237">PLEKMFLCTILERGRKNFYKNKRDIERGKYLAGVTINDLLHLSEVKRKEDQE</sequence>
<dbReference type="EMBL" id="CAJVQC010137485">
    <property type="protein sequence ID" value="CAG8843232.1"/>
    <property type="molecule type" value="Genomic_DNA"/>
</dbReference>
<keyword evidence="2" id="KW-1185">Reference proteome</keyword>
<feature type="non-terminal residue" evidence="1">
    <location>
        <position position="1"/>
    </location>
</feature>
<comment type="caution">
    <text evidence="1">The sequence shown here is derived from an EMBL/GenBank/DDBJ whole genome shotgun (WGS) entry which is preliminary data.</text>
</comment>
<name>A0ACA9SLE1_9GLOM</name>
<accession>A0ACA9SLE1</accession>
<evidence type="ECO:0000313" key="1">
    <source>
        <dbReference type="EMBL" id="CAG8843232.1"/>
    </source>
</evidence>
<dbReference type="Proteomes" id="UP000789920">
    <property type="component" value="Unassembled WGS sequence"/>
</dbReference>